<proteinExistence type="predicted"/>
<sequence>MQILKLEVNLSAALVTTCHANSEVRGQLERYKCWCTQGVCFHYMFPEIGRA</sequence>
<dbReference type="AlphaFoldDB" id="A0A0B7A785"/>
<reference evidence="1" key="1">
    <citation type="submission" date="2014-12" db="EMBL/GenBank/DDBJ databases">
        <title>Insight into the proteome of Arion vulgaris.</title>
        <authorList>
            <person name="Aradska J."/>
            <person name="Bulat T."/>
            <person name="Smidak R."/>
            <person name="Sarate P."/>
            <person name="Gangsoo J."/>
            <person name="Sialana F."/>
            <person name="Bilban M."/>
            <person name="Lubec G."/>
        </authorList>
    </citation>
    <scope>NUCLEOTIDE SEQUENCE</scope>
    <source>
        <tissue evidence="1">Skin</tissue>
    </source>
</reference>
<evidence type="ECO:0000313" key="1">
    <source>
        <dbReference type="EMBL" id="CEK76844.1"/>
    </source>
</evidence>
<dbReference type="EMBL" id="HACG01029979">
    <property type="protein sequence ID" value="CEK76844.1"/>
    <property type="molecule type" value="Transcribed_RNA"/>
</dbReference>
<accession>A0A0B7A785</accession>
<organism evidence="1">
    <name type="scientific">Arion vulgaris</name>
    <dbReference type="NCBI Taxonomy" id="1028688"/>
    <lineage>
        <taxon>Eukaryota</taxon>
        <taxon>Metazoa</taxon>
        <taxon>Spiralia</taxon>
        <taxon>Lophotrochozoa</taxon>
        <taxon>Mollusca</taxon>
        <taxon>Gastropoda</taxon>
        <taxon>Heterobranchia</taxon>
        <taxon>Euthyneura</taxon>
        <taxon>Panpulmonata</taxon>
        <taxon>Eupulmonata</taxon>
        <taxon>Stylommatophora</taxon>
        <taxon>Helicina</taxon>
        <taxon>Arionoidea</taxon>
        <taxon>Arionidae</taxon>
        <taxon>Arion</taxon>
    </lineage>
</organism>
<protein>
    <submittedName>
        <fullName evidence="1">Uncharacterized protein</fullName>
    </submittedName>
</protein>
<feature type="non-terminal residue" evidence="1">
    <location>
        <position position="51"/>
    </location>
</feature>
<name>A0A0B7A785_9EUPU</name>
<gene>
    <name evidence="1" type="primary">ORF101801</name>
</gene>